<dbReference type="EMBL" id="JAECZO010000003">
    <property type="protein sequence ID" value="KAK7200074.1"/>
    <property type="molecule type" value="Genomic_DNA"/>
</dbReference>
<dbReference type="SUPFAM" id="SSF103473">
    <property type="entry name" value="MFS general substrate transporter"/>
    <property type="match status" value="2"/>
</dbReference>
<comment type="caution">
    <text evidence="8">The sequence shown here is derived from an EMBL/GenBank/DDBJ whole genome shotgun (WGS) entry which is preliminary data.</text>
</comment>
<feature type="transmembrane region" description="Helical" evidence="6">
    <location>
        <begin position="144"/>
        <end position="164"/>
    </location>
</feature>
<evidence type="ECO:0000256" key="6">
    <source>
        <dbReference type="SAM" id="Phobius"/>
    </source>
</evidence>
<feature type="transmembrane region" description="Helical" evidence="6">
    <location>
        <begin position="48"/>
        <end position="69"/>
    </location>
</feature>
<feature type="transmembrane region" description="Helical" evidence="6">
    <location>
        <begin position="536"/>
        <end position="557"/>
    </location>
</feature>
<accession>A0AAW0F386</accession>
<evidence type="ECO:0000256" key="5">
    <source>
        <dbReference type="SAM" id="MobiDB-lite"/>
    </source>
</evidence>
<feature type="region of interest" description="Disordered" evidence="5">
    <location>
        <begin position="392"/>
        <end position="416"/>
    </location>
</feature>
<feature type="transmembrane region" description="Helical" evidence="6">
    <location>
        <begin position="569"/>
        <end position="588"/>
    </location>
</feature>
<feature type="domain" description="Nodulin-like" evidence="7">
    <location>
        <begin position="13"/>
        <end position="205"/>
    </location>
</feature>
<evidence type="ECO:0000256" key="4">
    <source>
        <dbReference type="ARBA" id="ARBA00023136"/>
    </source>
</evidence>
<evidence type="ECO:0000313" key="8">
    <source>
        <dbReference type="EMBL" id="KAK7200074.1"/>
    </source>
</evidence>
<feature type="transmembrane region" description="Helical" evidence="6">
    <location>
        <begin position="12"/>
        <end position="33"/>
    </location>
</feature>
<feature type="transmembrane region" description="Helical" evidence="6">
    <location>
        <begin position="431"/>
        <end position="451"/>
    </location>
</feature>
<organism evidence="8 9">
    <name type="scientific">Novymonas esmeraldas</name>
    <dbReference type="NCBI Taxonomy" id="1808958"/>
    <lineage>
        <taxon>Eukaryota</taxon>
        <taxon>Discoba</taxon>
        <taxon>Euglenozoa</taxon>
        <taxon>Kinetoplastea</taxon>
        <taxon>Metakinetoplastina</taxon>
        <taxon>Trypanosomatida</taxon>
        <taxon>Trypanosomatidae</taxon>
        <taxon>Novymonas</taxon>
    </lineage>
</organism>
<feature type="transmembrane region" description="Helical" evidence="6">
    <location>
        <begin position="271"/>
        <end position="296"/>
    </location>
</feature>
<feature type="transmembrane region" description="Helical" evidence="6">
    <location>
        <begin position="616"/>
        <end position="636"/>
    </location>
</feature>
<dbReference type="Proteomes" id="UP001430356">
    <property type="component" value="Unassembled WGS sequence"/>
</dbReference>
<evidence type="ECO:0000259" key="7">
    <source>
        <dbReference type="Pfam" id="PF06813"/>
    </source>
</evidence>
<keyword evidence="4 6" id="KW-0472">Membrane</keyword>
<feature type="transmembrane region" description="Helical" evidence="6">
    <location>
        <begin position="471"/>
        <end position="495"/>
    </location>
</feature>
<proteinExistence type="predicted"/>
<evidence type="ECO:0000256" key="3">
    <source>
        <dbReference type="ARBA" id="ARBA00022989"/>
    </source>
</evidence>
<comment type="subcellular location">
    <subcellularLocation>
        <location evidence="1">Membrane</location>
        <topology evidence="1">Multi-pass membrane protein</topology>
    </subcellularLocation>
</comment>
<feature type="transmembrane region" description="Helical" evidence="6">
    <location>
        <begin position="507"/>
        <end position="530"/>
    </location>
</feature>
<dbReference type="GO" id="GO:0016020">
    <property type="term" value="C:membrane"/>
    <property type="evidence" value="ECO:0007669"/>
    <property type="project" value="UniProtKB-SubCell"/>
</dbReference>
<dbReference type="InterPro" id="IPR036259">
    <property type="entry name" value="MFS_trans_sf"/>
</dbReference>
<evidence type="ECO:0000256" key="1">
    <source>
        <dbReference type="ARBA" id="ARBA00004141"/>
    </source>
</evidence>
<feature type="compositionally biased region" description="Low complexity" evidence="5">
    <location>
        <begin position="346"/>
        <end position="361"/>
    </location>
</feature>
<dbReference type="Pfam" id="PF06813">
    <property type="entry name" value="Nodulin-like"/>
    <property type="match status" value="1"/>
</dbReference>
<evidence type="ECO:0000313" key="9">
    <source>
        <dbReference type="Proteomes" id="UP001430356"/>
    </source>
</evidence>
<name>A0AAW0F386_9TRYP</name>
<dbReference type="PANTHER" id="PTHR21576">
    <property type="entry name" value="UNCHARACTERIZED NODULIN-LIKE PROTEIN"/>
    <property type="match status" value="1"/>
</dbReference>
<keyword evidence="9" id="KW-1185">Reference proteome</keyword>
<gene>
    <name evidence="8" type="ORF">NESM_000057000</name>
</gene>
<evidence type="ECO:0000256" key="2">
    <source>
        <dbReference type="ARBA" id="ARBA00022692"/>
    </source>
</evidence>
<feature type="region of interest" description="Disordered" evidence="5">
    <location>
        <begin position="337"/>
        <end position="371"/>
    </location>
</feature>
<protein>
    <submittedName>
        <fullName evidence="8">Nodulin-like</fullName>
    </submittedName>
</protein>
<dbReference type="Gene3D" id="1.20.1250.20">
    <property type="entry name" value="MFS general substrate transporter like domains"/>
    <property type="match status" value="1"/>
</dbReference>
<dbReference type="PANTHER" id="PTHR21576:SF46">
    <property type="entry name" value="NODULIN-LIKE DOMAIN-CONTAINING PROTEIN"/>
    <property type="match status" value="1"/>
</dbReference>
<reference evidence="8 9" key="1">
    <citation type="journal article" date="2021" name="MBio">
        <title>A New Model Trypanosomatid, Novymonas esmeraldas: Genomic Perception of Its 'Candidatus Pandoraea novymonadis' Endosymbiont.</title>
        <authorList>
            <person name="Zakharova A."/>
            <person name="Saura A."/>
            <person name="Butenko A."/>
            <person name="Podesvova L."/>
            <person name="Warmusova S."/>
            <person name="Kostygov A.Y."/>
            <person name="Nenarokova A."/>
            <person name="Lukes J."/>
            <person name="Opperdoes F.R."/>
            <person name="Yurchenko V."/>
        </authorList>
    </citation>
    <scope>NUCLEOTIDE SEQUENCE [LARGE SCALE GENOMIC DNA]</scope>
    <source>
        <strain evidence="8 9">E262AT.01</strain>
    </source>
</reference>
<sequence>MKLVVDELYRARMLMTGVYVGLAISSTYGFSIFTEHLRNKYGFNQVDITTISTVGNCCGYLVFFAGILFDFAGPKVLFPVAGSFGFIGYLLFGLAFNDVIKSSSTTVALVQFSIFNAILYFGCPAMDVATLMPLMVNYPLERGYMVIIQKTFSGLGTSVLMAYFNGWFRDMTAKDNSNYAGYAYFMGSQILFCSLLGCYFVDLAPYTPCQYRKNRLTAEAAAERQATLAVYGAQHAPKRRLYIGCALVGANLVFLAVSSIVTGYVPTNKSGYVAISVVAVVLLALFSLMALPLQFLGRYPVIAKRHPHFPSLGYSYETAEESEAEAQTRRAELMDVDAAEGKSSGATQPAQREPTATATAAAERRCGGDTTSSAIEADVDALVDKGVEATMTAQEPSAEDEAQAAATPAPQTNVSGDPQYRQSFWRNLLTVDLWLFWLSFFGMWGTGTVMQMNAAQIYRSKNLGVYDQSRLALYVALIGVGSAIGRIISGVLDMWLLRRKAHAAKEILTTTFFPIGAALLFLSYLFFAVIPVQGLILPFLLGSIGTGMGWGLGALSVRIVYANDIGKHYNFMFSSGFVSTIVLNRFMFGGMFDNEASRLHTAPSCNQPSCVRNQMFILMAVNALSCAAAVFVHLRFRRFVRVERAKQAALAVAATTTTVEPSHTNDKNSSPVEAQRAEEEEEETARR</sequence>
<feature type="region of interest" description="Disordered" evidence="5">
    <location>
        <begin position="654"/>
        <end position="687"/>
    </location>
</feature>
<dbReference type="AlphaFoldDB" id="A0AAW0F386"/>
<feature type="compositionally biased region" description="Acidic residues" evidence="5">
    <location>
        <begin position="678"/>
        <end position="687"/>
    </location>
</feature>
<feature type="transmembrane region" description="Helical" evidence="6">
    <location>
        <begin position="241"/>
        <end position="265"/>
    </location>
</feature>
<dbReference type="InterPro" id="IPR010658">
    <property type="entry name" value="Nodulin-like"/>
</dbReference>
<feature type="transmembrane region" description="Helical" evidence="6">
    <location>
        <begin position="76"/>
        <end position="96"/>
    </location>
</feature>
<keyword evidence="2 6" id="KW-0812">Transmembrane</keyword>
<feature type="transmembrane region" description="Helical" evidence="6">
    <location>
        <begin position="184"/>
        <end position="206"/>
    </location>
</feature>
<keyword evidence="3 6" id="KW-1133">Transmembrane helix</keyword>
<feature type="transmembrane region" description="Helical" evidence="6">
    <location>
        <begin position="108"/>
        <end position="132"/>
    </location>
</feature>